<dbReference type="Proteomes" id="UP000230750">
    <property type="component" value="Unassembled WGS sequence"/>
</dbReference>
<sequence length="128" mass="13989">MGDQLFEDAEVSRNYQDYRPNYIGLGLEKEVASFMGITRTLPQNAGTLALDVGCGNGQLTRVLAPLFTKMIGIDRSKSQIDVAIEVTSEENVEYRVNLAEDLSFLQDGTVDLVSAAAATITFTRAIPR</sequence>
<dbReference type="InterPro" id="IPR051052">
    <property type="entry name" value="Diverse_substrate_MTase"/>
</dbReference>
<dbReference type="Pfam" id="PF13649">
    <property type="entry name" value="Methyltransf_25"/>
    <property type="match status" value="1"/>
</dbReference>
<dbReference type="InterPro" id="IPR029063">
    <property type="entry name" value="SAM-dependent_MTases_sf"/>
</dbReference>
<dbReference type="PANTHER" id="PTHR44942:SF4">
    <property type="entry name" value="METHYLTRANSFERASE TYPE 11 DOMAIN-CONTAINING PROTEIN"/>
    <property type="match status" value="1"/>
</dbReference>
<organism evidence="4 5">
    <name type="scientific">Stichopus japonicus</name>
    <name type="common">Sea cucumber</name>
    <dbReference type="NCBI Taxonomy" id="307972"/>
    <lineage>
        <taxon>Eukaryota</taxon>
        <taxon>Metazoa</taxon>
        <taxon>Echinodermata</taxon>
        <taxon>Eleutherozoa</taxon>
        <taxon>Echinozoa</taxon>
        <taxon>Holothuroidea</taxon>
        <taxon>Aspidochirotacea</taxon>
        <taxon>Aspidochirotida</taxon>
        <taxon>Stichopodidae</taxon>
        <taxon>Apostichopus</taxon>
    </lineage>
</organism>
<dbReference type="Gene3D" id="3.40.50.150">
    <property type="entry name" value="Vaccinia Virus protein VP39"/>
    <property type="match status" value="1"/>
</dbReference>
<evidence type="ECO:0000313" key="4">
    <source>
        <dbReference type="EMBL" id="PIK41485.1"/>
    </source>
</evidence>
<comment type="caution">
    <text evidence="4">The sequence shown here is derived from an EMBL/GenBank/DDBJ whole genome shotgun (WGS) entry which is preliminary data.</text>
</comment>
<evidence type="ECO:0000256" key="1">
    <source>
        <dbReference type="ARBA" id="ARBA00022603"/>
    </source>
</evidence>
<feature type="domain" description="Methyltransferase" evidence="3">
    <location>
        <begin position="50"/>
        <end position="120"/>
    </location>
</feature>
<keyword evidence="2 4" id="KW-0808">Transferase</keyword>
<dbReference type="InterPro" id="IPR041698">
    <property type="entry name" value="Methyltransf_25"/>
</dbReference>
<dbReference type="CDD" id="cd02440">
    <property type="entry name" value="AdoMet_MTases"/>
    <property type="match status" value="1"/>
</dbReference>
<dbReference type="GO" id="GO:0032259">
    <property type="term" value="P:methylation"/>
    <property type="evidence" value="ECO:0007669"/>
    <property type="project" value="UniProtKB-KW"/>
</dbReference>
<dbReference type="STRING" id="307972.A0A2G8K0K6"/>
<evidence type="ECO:0000256" key="2">
    <source>
        <dbReference type="ARBA" id="ARBA00022679"/>
    </source>
</evidence>
<dbReference type="SUPFAM" id="SSF53335">
    <property type="entry name" value="S-adenosyl-L-methionine-dependent methyltransferases"/>
    <property type="match status" value="1"/>
</dbReference>
<keyword evidence="1 4" id="KW-0489">Methyltransferase</keyword>
<dbReference type="OrthoDB" id="506498at2759"/>
<evidence type="ECO:0000259" key="3">
    <source>
        <dbReference type="Pfam" id="PF13649"/>
    </source>
</evidence>
<keyword evidence="5" id="KW-1185">Reference proteome</keyword>
<dbReference type="PANTHER" id="PTHR44942">
    <property type="entry name" value="METHYLTRANSF_11 DOMAIN-CONTAINING PROTEIN"/>
    <property type="match status" value="1"/>
</dbReference>
<proteinExistence type="predicted"/>
<gene>
    <name evidence="4" type="ORF">BSL78_21671</name>
</gene>
<dbReference type="AlphaFoldDB" id="A0A2G8K0K6"/>
<evidence type="ECO:0000313" key="5">
    <source>
        <dbReference type="Proteomes" id="UP000230750"/>
    </source>
</evidence>
<protein>
    <submittedName>
        <fullName evidence="4">Putative methyltransferase</fullName>
    </submittedName>
</protein>
<reference evidence="4 5" key="1">
    <citation type="journal article" date="2017" name="PLoS Biol.">
        <title>The sea cucumber genome provides insights into morphological evolution and visceral regeneration.</title>
        <authorList>
            <person name="Zhang X."/>
            <person name="Sun L."/>
            <person name="Yuan J."/>
            <person name="Sun Y."/>
            <person name="Gao Y."/>
            <person name="Zhang L."/>
            <person name="Li S."/>
            <person name="Dai H."/>
            <person name="Hamel J.F."/>
            <person name="Liu C."/>
            <person name="Yu Y."/>
            <person name="Liu S."/>
            <person name="Lin W."/>
            <person name="Guo K."/>
            <person name="Jin S."/>
            <person name="Xu P."/>
            <person name="Storey K.B."/>
            <person name="Huan P."/>
            <person name="Zhang T."/>
            <person name="Zhou Y."/>
            <person name="Zhang J."/>
            <person name="Lin C."/>
            <person name="Li X."/>
            <person name="Xing L."/>
            <person name="Huo D."/>
            <person name="Sun M."/>
            <person name="Wang L."/>
            <person name="Mercier A."/>
            <person name="Li F."/>
            <person name="Yang H."/>
            <person name="Xiang J."/>
        </authorList>
    </citation>
    <scope>NUCLEOTIDE SEQUENCE [LARGE SCALE GENOMIC DNA]</scope>
    <source>
        <strain evidence="4">Shaxun</strain>
        <tissue evidence="4">Muscle</tissue>
    </source>
</reference>
<dbReference type="EMBL" id="MRZV01001015">
    <property type="protein sequence ID" value="PIK41485.1"/>
    <property type="molecule type" value="Genomic_DNA"/>
</dbReference>
<dbReference type="GO" id="GO:0008168">
    <property type="term" value="F:methyltransferase activity"/>
    <property type="evidence" value="ECO:0007669"/>
    <property type="project" value="UniProtKB-KW"/>
</dbReference>
<accession>A0A2G8K0K6</accession>
<name>A0A2G8K0K6_STIJA</name>